<dbReference type="AlphaFoldDB" id="N6WVP0"/>
<feature type="region of interest" description="Disordered" evidence="1">
    <location>
        <begin position="51"/>
        <end position="135"/>
    </location>
</feature>
<accession>N6WVP0</accession>
<evidence type="ECO:0000256" key="1">
    <source>
        <dbReference type="SAM" id="MobiDB-lite"/>
    </source>
</evidence>
<dbReference type="PATRIC" id="fig|626887.3.peg.1966"/>
<organism evidence="3 4">
    <name type="scientific">Marinobacter nanhaiticus D15-8W</name>
    <dbReference type="NCBI Taxonomy" id="626887"/>
    <lineage>
        <taxon>Bacteria</taxon>
        <taxon>Pseudomonadati</taxon>
        <taxon>Pseudomonadota</taxon>
        <taxon>Gammaproteobacteria</taxon>
        <taxon>Pseudomonadales</taxon>
        <taxon>Marinobacteraceae</taxon>
        <taxon>Marinobacter</taxon>
    </lineage>
</organism>
<keyword evidence="2" id="KW-0732">Signal</keyword>
<protein>
    <recommendedName>
        <fullName evidence="5">DUF4124 domain-containing protein</fullName>
    </recommendedName>
</protein>
<dbReference type="EMBL" id="APLQ01000011">
    <property type="protein sequence ID" value="ENO15636.1"/>
    <property type="molecule type" value="Genomic_DNA"/>
</dbReference>
<evidence type="ECO:0008006" key="5">
    <source>
        <dbReference type="Google" id="ProtNLM"/>
    </source>
</evidence>
<sequence length="153" mass="17460">MNWQQRSGNLRTFCYKPILVALLASLSALPCQACGLDWRYDARRDSLMVNPTPPQAECARSGDDVNPVVLPQPEWPEDYEEDSDRGWQWTDPQFGTGRADAYQPNREATRIAEAQQYETDRSQSPRPLSDLGDLPDALSGLDYRVEFGIEYRF</sequence>
<evidence type="ECO:0000313" key="4">
    <source>
        <dbReference type="Proteomes" id="UP000013165"/>
    </source>
</evidence>
<name>N6WVP0_9GAMM</name>
<dbReference type="OrthoDB" id="6369224at2"/>
<comment type="caution">
    <text evidence="3">The sequence shown here is derived from an EMBL/GenBank/DDBJ whole genome shotgun (WGS) entry which is preliminary data.</text>
</comment>
<feature type="chain" id="PRO_5004127096" description="DUF4124 domain-containing protein" evidence="2">
    <location>
        <begin position="34"/>
        <end position="153"/>
    </location>
</feature>
<proteinExistence type="predicted"/>
<dbReference type="Proteomes" id="UP000013165">
    <property type="component" value="Unassembled WGS sequence"/>
</dbReference>
<evidence type="ECO:0000313" key="3">
    <source>
        <dbReference type="EMBL" id="ENO15636.1"/>
    </source>
</evidence>
<gene>
    <name evidence="3" type="ORF">J057_09796</name>
</gene>
<keyword evidence="4" id="KW-1185">Reference proteome</keyword>
<dbReference type="HOGENOM" id="CLU_1711065_0_0_6"/>
<dbReference type="RefSeq" id="WP_004579932.1">
    <property type="nucleotide sequence ID" value="NZ_AP028878.1"/>
</dbReference>
<feature type="signal peptide" evidence="2">
    <location>
        <begin position="1"/>
        <end position="33"/>
    </location>
</feature>
<evidence type="ECO:0000256" key="2">
    <source>
        <dbReference type="SAM" id="SignalP"/>
    </source>
</evidence>
<reference evidence="3 4" key="1">
    <citation type="journal article" date="2013" name="Genome Announc.">
        <title>Genome Sequence of the Polycyclic Aromatic Hydrocarbon-Degrading Bacterium Strain Marinobacter nanhaiticus D15-8WT.</title>
        <authorList>
            <person name="Cui Z."/>
            <person name="Gao W."/>
            <person name="Li Q."/>
            <person name="Xu G."/>
            <person name="Zheng L."/>
        </authorList>
    </citation>
    <scope>NUCLEOTIDE SEQUENCE [LARGE SCALE GENOMIC DNA]</scope>
    <source>
        <strain evidence="3 4">D15-8W</strain>
    </source>
</reference>